<feature type="compositionally biased region" description="Low complexity" evidence="1">
    <location>
        <begin position="27"/>
        <end position="44"/>
    </location>
</feature>
<evidence type="ECO:0000313" key="2">
    <source>
        <dbReference type="EMBL" id="KAI6650031.1"/>
    </source>
</evidence>
<proteinExistence type="predicted"/>
<comment type="caution">
    <text evidence="2">The sequence shown here is derived from an EMBL/GenBank/DDBJ whole genome shotgun (WGS) entry which is preliminary data.</text>
</comment>
<name>A0AAV7JMN1_9METZ</name>
<gene>
    <name evidence="2" type="ORF">LOD99_6246</name>
</gene>
<keyword evidence="3" id="KW-1185">Reference proteome</keyword>
<dbReference type="Proteomes" id="UP001165289">
    <property type="component" value="Unassembled WGS sequence"/>
</dbReference>
<dbReference type="AlphaFoldDB" id="A0AAV7JMN1"/>
<feature type="region of interest" description="Disordered" evidence="1">
    <location>
        <begin position="23"/>
        <end position="44"/>
    </location>
</feature>
<dbReference type="EMBL" id="JAKMXF010000315">
    <property type="protein sequence ID" value="KAI6650031.1"/>
    <property type="molecule type" value="Genomic_DNA"/>
</dbReference>
<organism evidence="2 3">
    <name type="scientific">Oopsacas minuta</name>
    <dbReference type="NCBI Taxonomy" id="111878"/>
    <lineage>
        <taxon>Eukaryota</taxon>
        <taxon>Metazoa</taxon>
        <taxon>Porifera</taxon>
        <taxon>Hexactinellida</taxon>
        <taxon>Hexasterophora</taxon>
        <taxon>Lyssacinosida</taxon>
        <taxon>Leucopsacidae</taxon>
        <taxon>Oopsacas</taxon>
    </lineage>
</organism>
<evidence type="ECO:0000313" key="3">
    <source>
        <dbReference type="Proteomes" id="UP001165289"/>
    </source>
</evidence>
<evidence type="ECO:0000256" key="1">
    <source>
        <dbReference type="SAM" id="MobiDB-lite"/>
    </source>
</evidence>
<reference evidence="2 3" key="1">
    <citation type="journal article" date="2023" name="BMC Biol.">
        <title>The compact genome of the sponge Oopsacas minuta (Hexactinellida) is lacking key metazoan core genes.</title>
        <authorList>
            <person name="Santini S."/>
            <person name="Schenkelaars Q."/>
            <person name="Jourda C."/>
            <person name="Duchesne M."/>
            <person name="Belahbib H."/>
            <person name="Rocher C."/>
            <person name="Selva M."/>
            <person name="Riesgo A."/>
            <person name="Vervoort M."/>
            <person name="Leys S.P."/>
            <person name="Kodjabachian L."/>
            <person name="Le Bivic A."/>
            <person name="Borchiellini C."/>
            <person name="Claverie J.M."/>
            <person name="Renard E."/>
        </authorList>
    </citation>
    <scope>NUCLEOTIDE SEQUENCE [LARGE SCALE GENOMIC DNA]</scope>
    <source>
        <strain evidence="2">SPO-2</strain>
    </source>
</reference>
<sequence length="130" mass="14827">MSRSSHYLATRRFRNVESSADPTFVRTTNTSNYSGNSSTNSSYYQGVRNYPLVSRTESCQSTNRQRTRGREILIPIMARDNSLINSPRRLTTLDAIEVIENLRKNISISGLKNLHSVLETEDLNLREQTS</sequence>
<accession>A0AAV7JMN1</accession>
<protein>
    <submittedName>
        <fullName evidence="2">Uncharacterized protein</fullName>
    </submittedName>
</protein>